<keyword evidence="2" id="KW-1133">Transmembrane helix</keyword>
<keyword evidence="2" id="KW-0472">Membrane</keyword>
<protein>
    <submittedName>
        <fullName evidence="3">Uncharacterized protein</fullName>
    </submittedName>
</protein>
<evidence type="ECO:0000256" key="1">
    <source>
        <dbReference type="SAM" id="MobiDB-lite"/>
    </source>
</evidence>
<feature type="transmembrane region" description="Helical" evidence="2">
    <location>
        <begin position="141"/>
        <end position="167"/>
    </location>
</feature>
<keyword evidence="4" id="KW-1185">Reference proteome</keyword>
<dbReference type="RefSeq" id="WP_386740426.1">
    <property type="nucleotide sequence ID" value="NZ_JBHSMG010000002.1"/>
</dbReference>
<name>A0ABW0NTX5_9MICO</name>
<evidence type="ECO:0000313" key="4">
    <source>
        <dbReference type="Proteomes" id="UP001596039"/>
    </source>
</evidence>
<comment type="caution">
    <text evidence="3">The sequence shown here is derived from an EMBL/GenBank/DDBJ whole genome shotgun (WGS) entry which is preliminary data.</text>
</comment>
<dbReference type="EMBL" id="JBHSMG010000002">
    <property type="protein sequence ID" value="MFC5502732.1"/>
    <property type="molecule type" value="Genomic_DNA"/>
</dbReference>
<organism evidence="3 4">
    <name type="scientific">Lysinimonas soli</name>
    <dbReference type="NCBI Taxonomy" id="1074233"/>
    <lineage>
        <taxon>Bacteria</taxon>
        <taxon>Bacillati</taxon>
        <taxon>Actinomycetota</taxon>
        <taxon>Actinomycetes</taxon>
        <taxon>Micrococcales</taxon>
        <taxon>Microbacteriaceae</taxon>
        <taxon>Lysinimonas</taxon>
    </lineage>
</organism>
<feature type="region of interest" description="Disordered" evidence="1">
    <location>
        <begin position="1"/>
        <end position="91"/>
    </location>
</feature>
<evidence type="ECO:0000313" key="3">
    <source>
        <dbReference type="EMBL" id="MFC5502732.1"/>
    </source>
</evidence>
<feature type="compositionally biased region" description="Low complexity" evidence="1">
    <location>
        <begin position="36"/>
        <end position="53"/>
    </location>
</feature>
<reference evidence="4" key="1">
    <citation type="journal article" date="2019" name="Int. J. Syst. Evol. Microbiol.">
        <title>The Global Catalogue of Microorganisms (GCM) 10K type strain sequencing project: providing services to taxonomists for standard genome sequencing and annotation.</title>
        <authorList>
            <consortium name="The Broad Institute Genomics Platform"/>
            <consortium name="The Broad Institute Genome Sequencing Center for Infectious Disease"/>
            <person name="Wu L."/>
            <person name="Ma J."/>
        </authorList>
    </citation>
    <scope>NUCLEOTIDE SEQUENCE [LARGE SCALE GENOMIC DNA]</scope>
    <source>
        <strain evidence="4">CGMCC 4.6997</strain>
    </source>
</reference>
<accession>A0ABW0NTX5</accession>
<dbReference type="Proteomes" id="UP001596039">
    <property type="component" value="Unassembled WGS sequence"/>
</dbReference>
<feature type="compositionally biased region" description="Low complexity" evidence="1">
    <location>
        <begin position="74"/>
        <end position="91"/>
    </location>
</feature>
<gene>
    <name evidence="3" type="ORF">ACFPJ4_10830</name>
</gene>
<keyword evidence="2" id="KW-0812">Transmembrane</keyword>
<sequence length="178" mass="18697">MSDQNGAPIDPRYDPAFQRGFEGEVTTAPRGQSTLRRTAAVNPAPARPVAQQVEESPRAADVATPRPPVEELAEATADADAAAPVAPSPTATPRELARNPFVIALAALAVVLVIGGAIWAYEGFATIVRNGGTRNEVEYWAAQTMSFGAPLTIIVGVAVVAALLVLFGRSWQRSHRSG</sequence>
<evidence type="ECO:0000256" key="2">
    <source>
        <dbReference type="SAM" id="Phobius"/>
    </source>
</evidence>
<proteinExistence type="predicted"/>
<feature type="transmembrane region" description="Helical" evidence="2">
    <location>
        <begin position="101"/>
        <end position="121"/>
    </location>
</feature>